<organism evidence="6 7">
    <name type="scientific">Azospirillum rugosum</name>
    <dbReference type="NCBI Taxonomy" id="416170"/>
    <lineage>
        <taxon>Bacteria</taxon>
        <taxon>Pseudomonadati</taxon>
        <taxon>Pseudomonadota</taxon>
        <taxon>Alphaproteobacteria</taxon>
        <taxon>Rhodospirillales</taxon>
        <taxon>Azospirillaceae</taxon>
        <taxon>Azospirillum</taxon>
    </lineage>
</organism>
<dbReference type="EC" id="4.1.3.34" evidence="6"/>
<dbReference type="InterPro" id="IPR015813">
    <property type="entry name" value="Pyrv/PenolPyrv_kinase-like_dom"/>
</dbReference>
<keyword evidence="3" id="KW-0479">Metal-binding</keyword>
<gene>
    <name evidence="6" type="ORF">J2851_003431</name>
</gene>
<evidence type="ECO:0000259" key="5">
    <source>
        <dbReference type="Pfam" id="PF03328"/>
    </source>
</evidence>
<dbReference type="SUPFAM" id="SSF51621">
    <property type="entry name" value="Phosphoenolpyruvate/pyruvate domain"/>
    <property type="match status" value="1"/>
</dbReference>
<evidence type="ECO:0000256" key="1">
    <source>
        <dbReference type="ARBA" id="ARBA00001946"/>
    </source>
</evidence>
<comment type="caution">
    <text evidence="6">The sequence shown here is derived from an EMBL/GenBank/DDBJ whole genome shotgun (WGS) entry which is preliminary data.</text>
</comment>
<dbReference type="InterPro" id="IPR005000">
    <property type="entry name" value="Aldolase/citrate-lyase_domain"/>
</dbReference>
<dbReference type="Pfam" id="PF03328">
    <property type="entry name" value="HpcH_HpaI"/>
    <property type="match status" value="1"/>
</dbReference>
<keyword evidence="4" id="KW-0460">Magnesium</keyword>
<comment type="similarity">
    <text evidence="2">Belongs to the HpcH/HpaI aldolase family.</text>
</comment>
<name>A0ABS4SNY8_9PROT</name>
<evidence type="ECO:0000313" key="7">
    <source>
        <dbReference type="Proteomes" id="UP000781958"/>
    </source>
</evidence>
<dbReference type="PIRSF" id="PIRSF015582">
    <property type="entry name" value="Cit_lyase_B"/>
    <property type="match status" value="1"/>
</dbReference>
<protein>
    <submittedName>
        <fullName evidence="6">Citrate lyase subunit beta/citryl-CoA lyase</fullName>
        <ecNumber evidence="6">4.1.3.34</ecNumber>
    </submittedName>
</protein>
<keyword evidence="6" id="KW-0456">Lyase</keyword>
<comment type="cofactor">
    <cofactor evidence="1">
        <name>Mg(2+)</name>
        <dbReference type="ChEBI" id="CHEBI:18420"/>
    </cofactor>
</comment>
<sequence>MRDPHRPEPRLRRSLMLTPGNRRDRLPKAVTLPSDCTVFDLEDGVPPQEKDTARAAIAEALTTLDFGGRERCVRINGTDTADSHTDLDSLPLARLDSLMLPKVESAEALRRFEERLAAAERRAGRETPIDLILSIETPKGLLKAAEIAEALPRASALFFGSGDFTAITGGAVSAEALLYPRSVLVVAAAAAGLQAIDAAYFAAVKDAEATRRDALAARDLGFCGKLVFHPVQVDVANAVFAPTESEVARARRIVQAYHDSLERGHGTAVVDGIFIAIDMLPPAERTLRTARQIAERQSGGPIHAQP</sequence>
<dbReference type="GO" id="GO:0008816">
    <property type="term" value="F:citryl-CoA lyase activity"/>
    <property type="evidence" value="ECO:0007669"/>
    <property type="project" value="UniProtKB-EC"/>
</dbReference>
<dbReference type="PANTHER" id="PTHR32308:SF0">
    <property type="entry name" value="HPCH_HPAI ALDOLASE_CITRATE LYASE DOMAIN-CONTAINING PROTEIN"/>
    <property type="match status" value="1"/>
</dbReference>
<dbReference type="PANTHER" id="PTHR32308">
    <property type="entry name" value="LYASE BETA SUBUNIT, PUTATIVE (AFU_ORTHOLOGUE AFUA_4G13030)-RELATED"/>
    <property type="match status" value="1"/>
</dbReference>
<proteinExistence type="inferred from homology"/>
<evidence type="ECO:0000256" key="2">
    <source>
        <dbReference type="ARBA" id="ARBA00005568"/>
    </source>
</evidence>
<dbReference type="Proteomes" id="UP000781958">
    <property type="component" value="Unassembled WGS sequence"/>
</dbReference>
<dbReference type="InterPro" id="IPR011206">
    <property type="entry name" value="Citrate_lyase_beta/mcl1/mcl2"/>
</dbReference>
<reference evidence="6 7" key="1">
    <citation type="submission" date="2021-03" db="EMBL/GenBank/DDBJ databases">
        <title>Genomic Encyclopedia of Type Strains, Phase III (KMG-III): the genomes of soil and plant-associated and newly described type strains.</title>
        <authorList>
            <person name="Whitman W."/>
        </authorList>
    </citation>
    <scope>NUCLEOTIDE SEQUENCE [LARGE SCALE GENOMIC DNA]</scope>
    <source>
        <strain evidence="6 7">IMMIB AFH-6</strain>
    </source>
</reference>
<accession>A0ABS4SNY8</accession>
<evidence type="ECO:0000256" key="4">
    <source>
        <dbReference type="ARBA" id="ARBA00022842"/>
    </source>
</evidence>
<dbReference type="Gene3D" id="3.20.20.60">
    <property type="entry name" value="Phosphoenolpyruvate-binding domains"/>
    <property type="match status" value="1"/>
</dbReference>
<feature type="domain" description="HpcH/HpaI aldolase/citrate lyase" evidence="5">
    <location>
        <begin position="13"/>
        <end position="230"/>
    </location>
</feature>
<evidence type="ECO:0000313" key="6">
    <source>
        <dbReference type="EMBL" id="MBP2293647.1"/>
    </source>
</evidence>
<keyword evidence="7" id="KW-1185">Reference proteome</keyword>
<dbReference type="EMBL" id="JAGINP010000012">
    <property type="protein sequence ID" value="MBP2293647.1"/>
    <property type="molecule type" value="Genomic_DNA"/>
</dbReference>
<dbReference type="InterPro" id="IPR040442">
    <property type="entry name" value="Pyrv_kinase-like_dom_sf"/>
</dbReference>
<evidence type="ECO:0000256" key="3">
    <source>
        <dbReference type="ARBA" id="ARBA00022723"/>
    </source>
</evidence>
<dbReference type="RefSeq" id="WP_209767578.1">
    <property type="nucleotide sequence ID" value="NZ_JAGINP010000012.1"/>
</dbReference>